<evidence type="ECO:0000313" key="6">
    <source>
        <dbReference type="EMBL" id="PSJ41826.1"/>
    </source>
</evidence>
<dbReference type="Gene3D" id="3.40.190.290">
    <property type="match status" value="1"/>
</dbReference>
<dbReference type="GO" id="GO:0043565">
    <property type="term" value="F:sequence-specific DNA binding"/>
    <property type="evidence" value="ECO:0007669"/>
    <property type="project" value="TreeGrafter"/>
</dbReference>
<proteinExistence type="inferred from homology"/>
<feature type="domain" description="HTH lysR-type" evidence="5">
    <location>
        <begin position="2"/>
        <end position="59"/>
    </location>
</feature>
<dbReference type="SUPFAM" id="SSF53850">
    <property type="entry name" value="Periplasmic binding protein-like II"/>
    <property type="match status" value="1"/>
</dbReference>
<dbReference type="GO" id="GO:0006351">
    <property type="term" value="P:DNA-templated transcription"/>
    <property type="evidence" value="ECO:0007669"/>
    <property type="project" value="TreeGrafter"/>
</dbReference>
<dbReference type="InterPro" id="IPR000847">
    <property type="entry name" value="LysR_HTH_N"/>
</dbReference>
<evidence type="ECO:0000256" key="1">
    <source>
        <dbReference type="ARBA" id="ARBA00009437"/>
    </source>
</evidence>
<comment type="caution">
    <text evidence="6">The sequence shown here is derived from an EMBL/GenBank/DDBJ whole genome shotgun (WGS) entry which is preliminary data.</text>
</comment>
<name>A0A2P7QV30_9SPHN</name>
<keyword evidence="7" id="KW-1185">Reference proteome</keyword>
<dbReference type="FunFam" id="1.10.10.10:FF:000001">
    <property type="entry name" value="LysR family transcriptional regulator"/>
    <property type="match status" value="1"/>
</dbReference>
<accession>A0A2P7QV30</accession>
<dbReference type="Gene3D" id="1.10.10.10">
    <property type="entry name" value="Winged helix-like DNA-binding domain superfamily/Winged helix DNA-binding domain"/>
    <property type="match status" value="1"/>
</dbReference>
<evidence type="ECO:0000256" key="4">
    <source>
        <dbReference type="ARBA" id="ARBA00023163"/>
    </source>
</evidence>
<evidence type="ECO:0000256" key="3">
    <source>
        <dbReference type="ARBA" id="ARBA00023125"/>
    </source>
</evidence>
<dbReference type="Pfam" id="PF03466">
    <property type="entry name" value="LysR_substrate"/>
    <property type="match status" value="1"/>
</dbReference>
<gene>
    <name evidence="6" type="ORF">C7I55_06015</name>
</gene>
<dbReference type="GO" id="GO:0003700">
    <property type="term" value="F:DNA-binding transcription factor activity"/>
    <property type="evidence" value="ECO:0007669"/>
    <property type="project" value="InterPro"/>
</dbReference>
<comment type="similarity">
    <text evidence="1">Belongs to the LysR transcriptional regulatory family.</text>
</comment>
<sequence length="301" mass="33204">MLDLGDLMVFTKVVETENLTRAGQALGLPKSTVSRRLTRLEEHLGVQLLHRSTRAVTPTQEGQLFFQYCLRSMGVLRDGERALLDGRSTPQGVVRIAIPYVLGQSLIGPLLAEFLQQFPDVRLVSVLSDDAIGLLRAGFDVALAVGPFPDSGLIAVKLGSTGCGVFGAPGYFERKGMPQSHVELPRFDLLASGTVDRRHRWALHKDDLEVSVDFLPRLLCNDLLLLRQAVLSELGIASLPAFLCKRDLADGRLVEVLPGWQAADMQFFALFADPKGVPVRVRTLIDYLVEHLRPTLSWDLI</sequence>
<keyword evidence="2" id="KW-0805">Transcription regulation</keyword>
<dbReference type="InterPro" id="IPR036388">
    <property type="entry name" value="WH-like_DNA-bd_sf"/>
</dbReference>
<dbReference type="EMBL" id="PXYI01000002">
    <property type="protein sequence ID" value="PSJ41826.1"/>
    <property type="molecule type" value="Genomic_DNA"/>
</dbReference>
<dbReference type="CDD" id="cd08422">
    <property type="entry name" value="PBP2_CrgA_like"/>
    <property type="match status" value="1"/>
</dbReference>
<dbReference type="Pfam" id="PF00126">
    <property type="entry name" value="HTH_1"/>
    <property type="match status" value="1"/>
</dbReference>
<dbReference type="InterPro" id="IPR005119">
    <property type="entry name" value="LysR_subst-bd"/>
</dbReference>
<evidence type="ECO:0000256" key="2">
    <source>
        <dbReference type="ARBA" id="ARBA00023015"/>
    </source>
</evidence>
<dbReference type="PROSITE" id="PS50931">
    <property type="entry name" value="HTH_LYSR"/>
    <property type="match status" value="1"/>
</dbReference>
<keyword evidence="4" id="KW-0804">Transcription</keyword>
<dbReference type="RefSeq" id="WP_106511993.1">
    <property type="nucleotide sequence ID" value="NZ_PXYI01000002.1"/>
</dbReference>
<dbReference type="PANTHER" id="PTHR30537">
    <property type="entry name" value="HTH-TYPE TRANSCRIPTIONAL REGULATOR"/>
    <property type="match status" value="1"/>
</dbReference>
<dbReference type="InterPro" id="IPR058163">
    <property type="entry name" value="LysR-type_TF_proteobact-type"/>
</dbReference>
<protein>
    <submittedName>
        <fullName evidence="6">LysR family transcriptional regulator</fullName>
    </submittedName>
</protein>
<evidence type="ECO:0000313" key="7">
    <source>
        <dbReference type="Proteomes" id="UP000241167"/>
    </source>
</evidence>
<evidence type="ECO:0000259" key="5">
    <source>
        <dbReference type="PROSITE" id="PS50931"/>
    </source>
</evidence>
<dbReference type="AlphaFoldDB" id="A0A2P7QV30"/>
<dbReference type="OrthoDB" id="9786526at2"/>
<organism evidence="6 7">
    <name type="scientific">Allosphingosinicella deserti</name>
    <dbReference type="NCBI Taxonomy" id="2116704"/>
    <lineage>
        <taxon>Bacteria</taxon>
        <taxon>Pseudomonadati</taxon>
        <taxon>Pseudomonadota</taxon>
        <taxon>Alphaproteobacteria</taxon>
        <taxon>Sphingomonadales</taxon>
        <taxon>Sphingomonadaceae</taxon>
        <taxon>Allosphingosinicella</taxon>
    </lineage>
</organism>
<reference evidence="6 7" key="1">
    <citation type="submission" date="2018-03" db="EMBL/GenBank/DDBJ databases">
        <title>The draft genome of Sphingosinicella sp. GL-C-18.</title>
        <authorList>
            <person name="Liu L."/>
            <person name="Li L."/>
            <person name="Liang L."/>
            <person name="Zhang X."/>
            <person name="Wang T."/>
        </authorList>
    </citation>
    <scope>NUCLEOTIDE SEQUENCE [LARGE SCALE GENOMIC DNA]</scope>
    <source>
        <strain evidence="6 7">GL-C-18</strain>
    </source>
</reference>
<dbReference type="Proteomes" id="UP000241167">
    <property type="component" value="Unassembled WGS sequence"/>
</dbReference>
<dbReference type="SUPFAM" id="SSF46785">
    <property type="entry name" value="Winged helix' DNA-binding domain"/>
    <property type="match status" value="1"/>
</dbReference>
<dbReference type="InterPro" id="IPR036390">
    <property type="entry name" value="WH_DNA-bd_sf"/>
</dbReference>
<dbReference type="PANTHER" id="PTHR30537:SF5">
    <property type="entry name" value="HTH-TYPE TRANSCRIPTIONAL ACTIVATOR TTDR-RELATED"/>
    <property type="match status" value="1"/>
</dbReference>
<keyword evidence="3" id="KW-0238">DNA-binding</keyword>